<sequence length="87" mass="9371">MPTVFIPASLRKHTGDVRSVVVSAGNVREVIEELEKKFPGISEKICEDGQLRKGLSVAVDSRVLSHGMLEKVSPESEVHFVPSVSGG</sequence>
<evidence type="ECO:0000313" key="1">
    <source>
        <dbReference type="EMBL" id="QDT32697.1"/>
    </source>
</evidence>
<proteinExistence type="predicted"/>
<protein>
    <submittedName>
        <fullName evidence="1">Sulfur carrier protein CysO</fullName>
    </submittedName>
</protein>
<dbReference type="KEGG" id="tpol:Mal48_19440"/>
<reference evidence="1 2" key="1">
    <citation type="submission" date="2019-02" db="EMBL/GenBank/DDBJ databases">
        <title>Deep-cultivation of Planctomycetes and their phenomic and genomic characterization uncovers novel biology.</title>
        <authorList>
            <person name="Wiegand S."/>
            <person name="Jogler M."/>
            <person name="Boedeker C."/>
            <person name="Pinto D."/>
            <person name="Vollmers J."/>
            <person name="Rivas-Marin E."/>
            <person name="Kohn T."/>
            <person name="Peeters S.H."/>
            <person name="Heuer A."/>
            <person name="Rast P."/>
            <person name="Oberbeckmann S."/>
            <person name="Bunk B."/>
            <person name="Jeske O."/>
            <person name="Meyerdierks A."/>
            <person name="Storesund J.E."/>
            <person name="Kallscheuer N."/>
            <person name="Luecker S."/>
            <person name="Lage O.M."/>
            <person name="Pohl T."/>
            <person name="Merkel B.J."/>
            <person name="Hornburger P."/>
            <person name="Mueller R.-W."/>
            <person name="Bruemmer F."/>
            <person name="Labrenz M."/>
            <person name="Spormann A.M."/>
            <person name="Op den Camp H."/>
            <person name="Overmann J."/>
            <person name="Amann R."/>
            <person name="Jetten M.S.M."/>
            <person name="Mascher T."/>
            <person name="Medema M.H."/>
            <person name="Devos D.P."/>
            <person name="Kaster A.-K."/>
            <person name="Ovreas L."/>
            <person name="Rohde M."/>
            <person name="Galperin M.Y."/>
            <person name="Jogler C."/>
        </authorList>
    </citation>
    <scope>NUCLEOTIDE SEQUENCE [LARGE SCALE GENOMIC DNA]</scope>
    <source>
        <strain evidence="1 2">Mal48</strain>
    </source>
</reference>
<keyword evidence="2" id="KW-1185">Reference proteome</keyword>
<dbReference type="EMBL" id="CP036267">
    <property type="protein sequence ID" value="QDT32697.1"/>
    <property type="molecule type" value="Genomic_DNA"/>
</dbReference>
<dbReference type="InterPro" id="IPR052045">
    <property type="entry name" value="Sulfur_Carrier/Prot_Modifier"/>
</dbReference>
<dbReference type="AlphaFoldDB" id="A0A517QMC2"/>
<dbReference type="InterPro" id="IPR003749">
    <property type="entry name" value="ThiS/MoaD-like"/>
</dbReference>
<name>A0A517QMC2_9PLAN</name>
<dbReference type="InterPro" id="IPR012675">
    <property type="entry name" value="Beta-grasp_dom_sf"/>
</dbReference>
<dbReference type="SUPFAM" id="SSF54285">
    <property type="entry name" value="MoaD/ThiS"/>
    <property type="match status" value="1"/>
</dbReference>
<gene>
    <name evidence="1" type="primary">cysO</name>
    <name evidence="1" type="ORF">Mal48_19440</name>
</gene>
<organism evidence="1 2">
    <name type="scientific">Thalassoglobus polymorphus</name>
    <dbReference type="NCBI Taxonomy" id="2527994"/>
    <lineage>
        <taxon>Bacteria</taxon>
        <taxon>Pseudomonadati</taxon>
        <taxon>Planctomycetota</taxon>
        <taxon>Planctomycetia</taxon>
        <taxon>Planctomycetales</taxon>
        <taxon>Planctomycetaceae</taxon>
        <taxon>Thalassoglobus</taxon>
    </lineage>
</organism>
<dbReference type="Proteomes" id="UP000315724">
    <property type="component" value="Chromosome"/>
</dbReference>
<accession>A0A517QMC2</accession>
<dbReference type="RefSeq" id="WP_145198142.1">
    <property type="nucleotide sequence ID" value="NZ_CP036267.1"/>
</dbReference>
<dbReference type="OrthoDB" id="288065at2"/>
<dbReference type="Pfam" id="PF02597">
    <property type="entry name" value="ThiS"/>
    <property type="match status" value="1"/>
</dbReference>
<dbReference type="Gene3D" id="3.10.20.30">
    <property type="match status" value="1"/>
</dbReference>
<evidence type="ECO:0000313" key="2">
    <source>
        <dbReference type="Proteomes" id="UP000315724"/>
    </source>
</evidence>
<dbReference type="PANTHER" id="PTHR38031:SF1">
    <property type="entry name" value="SULFUR CARRIER PROTEIN CYSO"/>
    <property type="match status" value="1"/>
</dbReference>
<dbReference type="PANTHER" id="PTHR38031">
    <property type="entry name" value="SULFUR CARRIER PROTEIN SLR0821-RELATED"/>
    <property type="match status" value="1"/>
</dbReference>
<dbReference type="InterPro" id="IPR016155">
    <property type="entry name" value="Mopterin_synth/thiamin_S_b"/>
</dbReference>